<name>A0A8S9PR07_BRACR</name>
<evidence type="ECO:0000313" key="3">
    <source>
        <dbReference type="Proteomes" id="UP000712600"/>
    </source>
</evidence>
<protein>
    <submittedName>
        <fullName evidence="2">Uncharacterized protein</fullName>
    </submittedName>
</protein>
<dbReference type="EMBL" id="QGKX02001347">
    <property type="protein sequence ID" value="KAF3521981.1"/>
    <property type="molecule type" value="Genomic_DNA"/>
</dbReference>
<accession>A0A8S9PR07</accession>
<proteinExistence type="predicted"/>
<sequence>MTCMPLKVEVPPLAPSTAIMTGFREAATFEVVTCLNEIQSTRLKELANGMTKDVLLDSNQKGYKSDRKARKTVHKAQSNKIKEMTKTLDLAAQCVKSKSPILVASFSPFIGLVALTP</sequence>
<evidence type="ECO:0000313" key="2">
    <source>
        <dbReference type="EMBL" id="KAF3521981.1"/>
    </source>
</evidence>
<dbReference type="AlphaFoldDB" id="A0A8S9PR07"/>
<organism evidence="2 3">
    <name type="scientific">Brassica cretica</name>
    <name type="common">Mustard</name>
    <dbReference type="NCBI Taxonomy" id="69181"/>
    <lineage>
        <taxon>Eukaryota</taxon>
        <taxon>Viridiplantae</taxon>
        <taxon>Streptophyta</taxon>
        <taxon>Embryophyta</taxon>
        <taxon>Tracheophyta</taxon>
        <taxon>Spermatophyta</taxon>
        <taxon>Magnoliopsida</taxon>
        <taxon>eudicotyledons</taxon>
        <taxon>Gunneridae</taxon>
        <taxon>Pentapetalae</taxon>
        <taxon>rosids</taxon>
        <taxon>malvids</taxon>
        <taxon>Brassicales</taxon>
        <taxon>Brassicaceae</taxon>
        <taxon>Brassiceae</taxon>
        <taxon>Brassica</taxon>
    </lineage>
</organism>
<comment type="caution">
    <text evidence="2">The sequence shown here is derived from an EMBL/GenBank/DDBJ whole genome shotgun (WGS) entry which is preliminary data.</text>
</comment>
<evidence type="ECO:0000256" key="1">
    <source>
        <dbReference type="SAM" id="MobiDB-lite"/>
    </source>
</evidence>
<reference evidence="2" key="1">
    <citation type="submission" date="2019-12" db="EMBL/GenBank/DDBJ databases">
        <title>Genome sequencing and annotation of Brassica cretica.</title>
        <authorList>
            <person name="Studholme D.J."/>
            <person name="Sarris P."/>
        </authorList>
    </citation>
    <scope>NUCLEOTIDE SEQUENCE</scope>
    <source>
        <strain evidence="2">PFS-109/04</strain>
        <tissue evidence="2">Leaf</tissue>
    </source>
</reference>
<feature type="region of interest" description="Disordered" evidence="1">
    <location>
        <begin position="59"/>
        <end position="78"/>
    </location>
</feature>
<dbReference type="Proteomes" id="UP000712600">
    <property type="component" value="Unassembled WGS sequence"/>
</dbReference>
<gene>
    <name evidence="2" type="ORF">F2Q69_00046188</name>
</gene>